<keyword evidence="1" id="KW-1133">Transmembrane helix</keyword>
<reference evidence="2 3" key="1">
    <citation type="submission" date="2016-05" db="EMBL/GenBank/DDBJ databases">
        <title>Genome sequencing reveals origins of a unique bacterial endosymbiosis in the earliest lineages of terrestrial Fungi.</title>
        <authorList>
            <consortium name="DOE Joint Genome Institute"/>
            <person name="Uehling J."/>
            <person name="Gryganskyi A."/>
            <person name="Hameed K."/>
            <person name="Tschaplinski T."/>
            <person name="Misztal P."/>
            <person name="Wu S."/>
            <person name="Desiro A."/>
            <person name="Vande Pol N."/>
            <person name="Du Z.-Y."/>
            <person name="Zienkiewicz A."/>
            <person name="Zienkiewicz K."/>
            <person name="Morin E."/>
            <person name="Tisserant E."/>
            <person name="Splivallo R."/>
            <person name="Hainaut M."/>
            <person name="Henrissat B."/>
            <person name="Ohm R."/>
            <person name="Kuo A."/>
            <person name="Yan J."/>
            <person name="Lipzen A."/>
            <person name="Nolan M."/>
            <person name="Labutti K."/>
            <person name="Barry K."/>
            <person name="Goldstein A."/>
            <person name="Labbe J."/>
            <person name="Schadt C."/>
            <person name="Tuskan G."/>
            <person name="Grigoriev I."/>
            <person name="Martin F."/>
            <person name="Vilgalys R."/>
            <person name="Bonito G."/>
        </authorList>
    </citation>
    <scope>NUCLEOTIDE SEQUENCE [LARGE SCALE GENOMIC DNA]</scope>
    <source>
        <strain evidence="2 3">AG-77</strain>
    </source>
</reference>
<evidence type="ECO:0000256" key="1">
    <source>
        <dbReference type="SAM" id="Phobius"/>
    </source>
</evidence>
<feature type="transmembrane region" description="Helical" evidence="1">
    <location>
        <begin position="20"/>
        <end position="39"/>
    </location>
</feature>
<dbReference type="AlphaFoldDB" id="A0A197KAZ5"/>
<gene>
    <name evidence="2" type="ORF">K457DRAFT_122064</name>
</gene>
<protein>
    <submittedName>
        <fullName evidence="2">Uncharacterized protein</fullName>
    </submittedName>
</protein>
<accession>A0A197KAZ5</accession>
<keyword evidence="3" id="KW-1185">Reference proteome</keyword>
<dbReference type="Proteomes" id="UP000078512">
    <property type="component" value="Unassembled WGS sequence"/>
</dbReference>
<keyword evidence="1" id="KW-0472">Membrane</keyword>
<evidence type="ECO:0000313" key="3">
    <source>
        <dbReference type="Proteomes" id="UP000078512"/>
    </source>
</evidence>
<organism evidence="2 3">
    <name type="scientific">Linnemannia elongata AG-77</name>
    <dbReference type="NCBI Taxonomy" id="1314771"/>
    <lineage>
        <taxon>Eukaryota</taxon>
        <taxon>Fungi</taxon>
        <taxon>Fungi incertae sedis</taxon>
        <taxon>Mucoromycota</taxon>
        <taxon>Mortierellomycotina</taxon>
        <taxon>Mortierellomycetes</taxon>
        <taxon>Mortierellales</taxon>
        <taxon>Mortierellaceae</taxon>
        <taxon>Linnemannia</taxon>
    </lineage>
</organism>
<keyword evidence="1" id="KW-0812">Transmembrane</keyword>
<feature type="transmembrane region" description="Helical" evidence="1">
    <location>
        <begin position="51"/>
        <end position="71"/>
    </location>
</feature>
<evidence type="ECO:0000313" key="2">
    <source>
        <dbReference type="EMBL" id="OAQ33569.1"/>
    </source>
</evidence>
<name>A0A197KAZ5_9FUNG</name>
<dbReference type="EMBL" id="KV442020">
    <property type="protein sequence ID" value="OAQ33569.1"/>
    <property type="molecule type" value="Genomic_DNA"/>
</dbReference>
<feature type="transmembrane region" description="Helical" evidence="1">
    <location>
        <begin position="77"/>
        <end position="102"/>
    </location>
</feature>
<proteinExistence type="predicted"/>
<sequence>MNSVKKKEDEKNTEMPEESSLTLLAVGLGYFLFTIDSQIEPIGGPKLSKQVAEIVHVFHSHLLLLILTAGVMTEKHVMLVVPFHVSLDGGVCGSLTFWVLLLPSSLQSFFALGSVGLGWQGMLCDLVGCRVIFSEVAGSSGMNATVGN</sequence>